<dbReference type="InterPro" id="IPR036705">
    <property type="entry name" value="Ribosyl_crysJ1_sf"/>
</dbReference>
<keyword evidence="3" id="KW-0479">Metal-binding</keyword>
<keyword evidence="2 4" id="KW-0378">Hydrolase</keyword>
<feature type="binding site" evidence="3">
    <location>
        <position position="269"/>
    </location>
    <ligand>
        <name>Mg(2+)</name>
        <dbReference type="ChEBI" id="CHEBI:18420"/>
        <label>1</label>
    </ligand>
</feature>
<feature type="binding site" evidence="3">
    <location>
        <position position="49"/>
    </location>
    <ligand>
        <name>Mg(2+)</name>
        <dbReference type="ChEBI" id="CHEBI:18420"/>
        <label>1</label>
    </ligand>
</feature>
<organism evidence="4 5">
    <name type="scientific">Spiroplasma taiwanense CT-1</name>
    <dbReference type="NCBI Taxonomy" id="1276220"/>
    <lineage>
        <taxon>Bacteria</taxon>
        <taxon>Bacillati</taxon>
        <taxon>Mycoplasmatota</taxon>
        <taxon>Mollicutes</taxon>
        <taxon>Entomoplasmatales</taxon>
        <taxon>Spiroplasmataceae</taxon>
        <taxon>Spiroplasma</taxon>
    </lineage>
</organism>
<evidence type="ECO:0000256" key="2">
    <source>
        <dbReference type="ARBA" id="ARBA00022801"/>
    </source>
</evidence>
<keyword evidence="5" id="KW-1185">Reference proteome</keyword>
<dbReference type="SUPFAM" id="SSF101478">
    <property type="entry name" value="ADP-ribosylglycohydrolase"/>
    <property type="match status" value="1"/>
</dbReference>
<feature type="binding site" evidence="3">
    <location>
        <position position="271"/>
    </location>
    <ligand>
        <name>Mg(2+)</name>
        <dbReference type="ChEBI" id="CHEBI:18420"/>
        <label>1</label>
    </ligand>
</feature>
<evidence type="ECO:0000313" key="5">
    <source>
        <dbReference type="Proteomes" id="UP000014984"/>
    </source>
</evidence>
<feature type="binding site" evidence="3">
    <location>
        <position position="272"/>
    </location>
    <ligand>
        <name>Mg(2+)</name>
        <dbReference type="ChEBI" id="CHEBI:18420"/>
        <label>1</label>
    </ligand>
</feature>
<dbReference type="GO" id="GO:0016787">
    <property type="term" value="F:hydrolase activity"/>
    <property type="evidence" value="ECO:0007669"/>
    <property type="project" value="UniProtKB-KW"/>
</dbReference>
<dbReference type="InterPro" id="IPR005502">
    <property type="entry name" value="Ribosyl_crysJ1"/>
</dbReference>
<evidence type="ECO:0000256" key="3">
    <source>
        <dbReference type="PIRSR" id="PIRSR605502-1"/>
    </source>
</evidence>
<accession>S5MC88</accession>
<name>S5MC88_9MOLU</name>
<dbReference type="STRING" id="1276220.STAIW_v1c07310"/>
<dbReference type="Proteomes" id="UP000014984">
    <property type="component" value="Chromosome"/>
</dbReference>
<dbReference type="OrthoDB" id="9761704at2"/>
<dbReference type="KEGG" id="stai:STAIW_v1c07310"/>
<comment type="cofactor">
    <cofactor evidence="3">
        <name>Mg(2+)</name>
        <dbReference type="ChEBI" id="CHEBI:18420"/>
    </cofactor>
    <text evidence="3">Binds 2 magnesium ions per subunit.</text>
</comment>
<feature type="binding site" evidence="3">
    <location>
        <position position="50"/>
    </location>
    <ligand>
        <name>Mg(2+)</name>
        <dbReference type="ChEBI" id="CHEBI:18420"/>
        <label>1</label>
    </ligand>
</feature>
<dbReference type="AlphaFoldDB" id="S5MC88"/>
<feature type="binding site" evidence="3">
    <location>
        <position position="51"/>
    </location>
    <ligand>
        <name>Mg(2+)</name>
        <dbReference type="ChEBI" id="CHEBI:18420"/>
        <label>1</label>
    </ligand>
</feature>
<dbReference type="PANTHER" id="PTHR16222">
    <property type="entry name" value="ADP-RIBOSYLGLYCOHYDROLASE"/>
    <property type="match status" value="1"/>
</dbReference>
<dbReference type="Gene3D" id="1.10.4080.10">
    <property type="entry name" value="ADP-ribosylation/Crystallin J1"/>
    <property type="match status" value="1"/>
</dbReference>
<evidence type="ECO:0000313" key="4">
    <source>
        <dbReference type="EMBL" id="AGR41343.1"/>
    </source>
</evidence>
<dbReference type="PANTHER" id="PTHR16222:SF24">
    <property type="entry name" value="ADP-RIBOSYLHYDROLASE ARH3"/>
    <property type="match status" value="1"/>
</dbReference>
<dbReference type="InterPro" id="IPR050792">
    <property type="entry name" value="ADP-ribosylglycohydrolase"/>
</dbReference>
<evidence type="ECO:0000256" key="1">
    <source>
        <dbReference type="ARBA" id="ARBA00010702"/>
    </source>
</evidence>
<dbReference type="eggNOG" id="COG1397">
    <property type="taxonomic scope" value="Bacteria"/>
</dbReference>
<comment type="similarity">
    <text evidence="1">Belongs to the ADP-ribosylglycohydrolase family.</text>
</comment>
<dbReference type="PATRIC" id="fig|1276220.3.peg.746"/>
<gene>
    <name evidence="4" type="primary">draG</name>
    <name evidence="4" type="ORF">STAIW_v1c07310</name>
</gene>
<keyword evidence="3" id="KW-0460">Magnesium</keyword>
<reference evidence="4 5" key="1">
    <citation type="journal article" date="2013" name="Genome Biol. Evol.">
        <title>Comparison of metabolic capacities and inference of gene content evolution in mosquito-associated Spiroplasma diminutum and S. taiwanense.</title>
        <authorList>
            <person name="Lo W.S."/>
            <person name="Ku C."/>
            <person name="Chen L.L."/>
            <person name="Chang T.H."/>
            <person name="Kuo C.H."/>
        </authorList>
    </citation>
    <scope>NUCLEOTIDE SEQUENCE [LARGE SCALE GENOMIC DNA]</scope>
    <source>
        <strain evidence="4">CT-1</strain>
    </source>
</reference>
<sequence>MAIGDAMGMPSELWARKKIRNYFSGYITDFLDGPEENEAAKNYKKTQFTDDTAQALVILDSLFENNFVPDKNIIAKNLLVWAEENNAFENNILGPTSKEALKLIKQNIDPSQITKKALSNGASMRIAPIGLLFKPNQHNELIDYVFKVSQVTHTSDIAISGASIIATAVSCAMYGLSFDQILENIYFVDDLALKVASETYSPSLTKIIKLAITIAKKFENRDIEFIDELYDLIGAGVNISESVPCAIAIAYYAKDVNKAAFLSANLGVDTDTIGAMACAICGAYTGIEKINKNFVKSIQENNNINFEYYVEKIESYISK</sequence>
<proteinExistence type="inferred from homology"/>
<dbReference type="EMBL" id="CP005074">
    <property type="protein sequence ID" value="AGR41343.1"/>
    <property type="molecule type" value="Genomic_DNA"/>
</dbReference>
<dbReference type="Pfam" id="PF03747">
    <property type="entry name" value="ADP_ribosyl_GH"/>
    <property type="match status" value="1"/>
</dbReference>
<dbReference type="GO" id="GO:0046872">
    <property type="term" value="F:metal ion binding"/>
    <property type="evidence" value="ECO:0007669"/>
    <property type="project" value="UniProtKB-KW"/>
</dbReference>
<protein>
    <submittedName>
        <fullName evidence="4">ADP-ribosylglycohydrolase</fullName>
    </submittedName>
</protein>
<dbReference type="HOGENOM" id="CLU_024566_3_0_14"/>